<evidence type="ECO:0000313" key="2">
    <source>
        <dbReference type="EMBL" id="KAK3099522.1"/>
    </source>
</evidence>
<name>A0AA88Y7H9_PINIB</name>
<gene>
    <name evidence="2" type="ORF">FSP39_005703</name>
</gene>
<evidence type="ECO:0000313" key="3">
    <source>
        <dbReference type="Proteomes" id="UP001186944"/>
    </source>
</evidence>
<protein>
    <submittedName>
        <fullName evidence="2">Uncharacterized protein</fullName>
    </submittedName>
</protein>
<sequence>MPKLKVSKKETSRYRASKISVQDNRPSAVALGSGLAICLLVIPLALIVISDIPLLIRHMRSGTTS</sequence>
<keyword evidence="1" id="KW-0812">Transmembrane</keyword>
<evidence type="ECO:0000256" key="1">
    <source>
        <dbReference type="SAM" id="Phobius"/>
    </source>
</evidence>
<dbReference type="Proteomes" id="UP001186944">
    <property type="component" value="Unassembled WGS sequence"/>
</dbReference>
<dbReference type="AlphaFoldDB" id="A0AA88Y7H9"/>
<keyword evidence="1" id="KW-1133">Transmembrane helix</keyword>
<keyword evidence="1" id="KW-0472">Membrane</keyword>
<comment type="caution">
    <text evidence="2">The sequence shown here is derived from an EMBL/GenBank/DDBJ whole genome shotgun (WGS) entry which is preliminary data.</text>
</comment>
<organism evidence="2 3">
    <name type="scientific">Pinctada imbricata</name>
    <name type="common">Atlantic pearl-oyster</name>
    <name type="synonym">Pinctada martensii</name>
    <dbReference type="NCBI Taxonomy" id="66713"/>
    <lineage>
        <taxon>Eukaryota</taxon>
        <taxon>Metazoa</taxon>
        <taxon>Spiralia</taxon>
        <taxon>Lophotrochozoa</taxon>
        <taxon>Mollusca</taxon>
        <taxon>Bivalvia</taxon>
        <taxon>Autobranchia</taxon>
        <taxon>Pteriomorphia</taxon>
        <taxon>Pterioida</taxon>
        <taxon>Pterioidea</taxon>
        <taxon>Pteriidae</taxon>
        <taxon>Pinctada</taxon>
    </lineage>
</organism>
<feature type="transmembrane region" description="Helical" evidence="1">
    <location>
        <begin position="28"/>
        <end position="49"/>
    </location>
</feature>
<reference evidence="2" key="1">
    <citation type="submission" date="2019-08" db="EMBL/GenBank/DDBJ databases">
        <title>The improved chromosome-level genome for the pearl oyster Pinctada fucata martensii using PacBio sequencing and Hi-C.</title>
        <authorList>
            <person name="Zheng Z."/>
        </authorList>
    </citation>
    <scope>NUCLEOTIDE SEQUENCE</scope>
    <source>
        <strain evidence="2">ZZ-2019</strain>
        <tissue evidence="2">Adductor muscle</tissue>
    </source>
</reference>
<dbReference type="EMBL" id="VSWD01000006">
    <property type="protein sequence ID" value="KAK3099522.1"/>
    <property type="molecule type" value="Genomic_DNA"/>
</dbReference>
<proteinExistence type="predicted"/>
<keyword evidence="3" id="KW-1185">Reference proteome</keyword>
<accession>A0AA88Y7H9</accession>